<evidence type="ECO:0000256" key="4">
    <source>
        <dbReference type="ARBA" id="ARBA00022691"/>
    </source>
</evidence>
<comment type="similarity">
    <text evidence="5">Belongs to the CbiD family.</text>
</comment>
<organism evidence="6 7">
    <name type="scientific">Halanaerobium saccharolyticum</name>
    <dbReference type="NCBI Taxonomy" id="43595"/>
    <lineage>
        <taxon>Bacteria</taxon>
        <taxon>Bacillati</taxon>
        <taxon>Bacillota</taxon>
        <taxon>Clostridia</taxon>
        <taxon>Halanaerobiales</taxon>
        <taxon>Halanaerobiaceae</taxon>
        <taxon>Halanaerobium</taxon>
    </lineage>
</organism>
<comment type="function">
    <text evidence="5">Catalyzes the methylation of C-1 in cobalt-precorrin-5B to form cobalt-precorrin-6A.</text>
</comment>
<proteinExistence type="inferred from homology"/>
<sequence length="376" mass="40892">MGFERYISKGGKKYRLGYTTGTTAAGAAKAAAEMLLEQKTVKKILIETPAEIEVEMEVKDCFYSQDLARAAVVKDAGDDPDQTDGIKITVELKRIKIDEALAESKVILKAGEGIGRITKPGLQLDIGQAAVNPVPRQMIKKAVRDIFPENEVLELLIYAPAGVEIAKKTFNPKLGIKGGISILGTSGIVEPMSESAYKESLAVELRQAVALGYKKLILVFGNYGKKEALAAGFKEEQIIRMSNFVGFMLAKVDELEIDEIIMVGHIGKIVKVAGGIFNTHSKLADGRREIIAAHAALAGAEQKVIEAIFAINTAEEAVEYLLAHKLEKVLQNICEAVVSKVEAKLEKKIKCKSVIFTLNQGIVALSREAEEDFDFE</sequence>
<dbReference type="PANTHER" id="PTHR35863">
    <property type="entry name" value="COBALT-PRECORRIN-5B C(1)-METHYLTRANSFERASE"/>
    <property type="match status" value="1"/>
</dbReference>
<dbReference type="HAMAP" id="MF_00787">
    <property type="entry name" value="CbiD"/>
    <property type="match status" value="1"/>
</dbReference>
<evidence type="ECO:0000256" key="1">
    <source>
        <dbReference type="ARBA" id="ARBA00022573"/>
    </source>
</evidence>
<dbReference type="PANTHER" id="PTHR35863:SF1">
    <property type="entry name" value="COBALT-PRECORRIN-5B C(1)-METHYLTRANSFERASE"/>
    <property type="match status" value="1"/>
</dbReference>
<keyword evidence="4 5" id="KW-0949">S-adenosyl-L-methionine</keyword>
<comment type="catalytic activity">
    <reaction evidence="5">
        <text>Co-precorrin-5B + S-adenosyl-L-methionine = Co-precorrin-6A + S-adenosyl-L-homocysteine</text>
        <dbReference type="Rhea" id="RHEA:26285"/>
        <dbReference type="ChEBI" id="CHEBI:57856"/>
        <dbReference type="ChEBI" id="CHEBI:59789"/>
        <dbReference type="ChEBI" id="CHEBI:60063"/>
        <dbReference type="ChEBI" id="CHEBI:60064"/>
        <dbReference type="EC" id="2.1.1.195"/>
    </reaction>
</comment>
<dbReference type="SUPFAM" id="SSF111342">
    <property type="entry name" value="CbiD-like"/>
    <property type="match status" value="1"/>
</dbReference>
<reference evidence="6 7" key="1">
    <citation type="submission" date="2019-03" db="EMBL/GenBank/DDBJ databases">
        <title>Subsurface microbial communities from deep shales in Ohio and West Virginia, USA.</title>
        <authorList>
            <person name="Wrighton K."/>
        </authorList>
    </citation>
    <scope>NUCLEOTIDE SEQUENCE [LARGE SCALE GENOMIC DNA]</scope>
    <source>
        <strain evidence="6 7">MSL9.2</strain>
    </source>
</reference>
<evidence type="ECO:0000313" key="6">
    <source>
        <dbReference type="EMBL" id="TDW06650.1"/>
    </source>
</evidence>
<evidence type="ECO:0000256" key="3">
    <source>
        <dbReference type="ARBA" id="ARBA00022679"/>
    </source>
</evidence>
<dbReference type="GO" id="GO:0032259">
    <property type="term" value="P:methylation"/>
    <property type="evidence" value="ECO:0007669"/>
    <property type="project" value="UniProtKB-KW"/>
</dbReference>
<comment type="caution">
    <text evidence="6">The sequence shown here is derived from an EMBL/GenBank/DDBJ whole genome shotgun (WGS) entry which is preliminary data.</text>
</comment>
<dbReference type="InterPro" id="IPR002748">
    <property type="entry name" value="CbiD"/>
</dbReference>
<dbReference type="InterPro" id="IPR036074">
    <property type="entry name" value="CbiD_sf"/>
</dbReference>
<dbReference type="RefSeq" id="WP_111571500.1">
    <property type="nucleotide sequence ID" value="NZ_QLME01000004.1"/>
</dbReference>
<dbReference type="NCBIfam" id="TIGR00312">
    <property type="entry name" value="cbiD"/>
    <property type="match status" value="1"/>
</dbReference>
<protein>
    <recommendedName>
        <fullName evidence="5">Cobalt-precorrin-5B C(1)-methyltransferase</fullName>
        <ecNumber evidence="5">2.1.1.195</ecNumber>
    </recommendedName>
    <alternativeName>
        <fullName evidence="5">Cobalt-precorrin-6A synthase</fullName>
    </alternativeName>
</protein>
<keyword evidence="1 5" id="KW-0169">Cobalamin biosynthesis</keyword>
<dbReference type="GO" id="GO:0043780">
    <property type="term" value="F:cobalt-precorrin-5B C1-methyltransferase activity"/>
    <property type="evidence" value="ECO:0007669"/>
    <property type="project" value="RHEA"/>
</dbReference>
<dbReference type="GO" id="GO:0019251">
    <property type="term" value="P:anaerobic cobalamin biosynthetic process"/>
    <property type="evidence" value="ECO:0007669"/>
    <property type="project" value="UniProtKB-UniRule"/>
</dbReference>
<dbReference type="Proteomes" id="UP000294697">
    <property type="component" value="Unassembled WGS sequence"/>
</dbReference>
<dbReference type="Gene3D" id="3.30.2110.10">
    <property type="entry name" value="CbiD-like"/>
    <property type="match status" value="1"/>
</dbReference>
<dbReference type="OrthoDB" id="6439987at2"/>
<name>A0A4R7Z5Z2_9FIRM</name>
<comment type="pathway">
    <text evidence="5">Cofactor biosynthesis; adenosylcobalamin biosynthesis; cob(II)yrinate a,c-diamide from sirohydrochlorin (anaerobic route): step 6/10.</text>
</comment>
<dbReference type="EMBL" id="SODA01000004">
    <property type="protein sequence ID" value="TDW06650.1"/>
    <property type="molecule type" value="Genomic_DNA"/>
</dbReference>
<evidence type="ECO:0000313" key="7">
    <source>
        <dbReference type="Proteomes" id="UP000294697"/>
    </source>
</evidence>
<dbReference type="EC" id="2.1.1.195" evidence="5"/>
<gene>
    <name evidence="5" type="primary">cbiD</name>
    <name evidence="6" type="ORF">C8C77_10439</name>
</gene>
<evidence type="ECO:0000256" key="5">
    <source>
        <dbReference type="HAMAP-Rule" id="MF_00787"/>
    </source>
</evidence>
<evidence type="ECO:0000256" key="2">
    <source>
        <dbReference type="ARBA" id="ARBA00022603"/>
    </source>
</evidence>
<accession>A0A4R7Z5Z2</accession>
<keyword evidence="3 5" id="KW-0808">Transferase</keyword>
<dbReference type="Pfam" id="PF01888">
    <property type="entry name" value="CbiD"/>
    <property type="match status" value="1"/>
</dbReference>
<dbReference type="PIRSF" id="PIRSF026782">
    <property type="entry name" value="CbiD"/>
    <property type="match status" value="1"/>
</dbReference>
<keyword evidence="2 5" id="KW-0489">Methyltransferase</keyword>
<dbReference type="AlphaFoldDB" id="A0A4R7Z5Z2"/>
<dbReference type="UniPathway" id="UPA00148">
    <property type="reaction ID" value="UER00227"/>
</dbReference>